<proteinExistence type="predicted"/>
<feature type="compositionally biased region" description="Gly residues" evidence="3">
    <location>
        <begin position="168"/>
        <end position="187"/>
    </location>
</feature>
<evidence type="ECO:0000256" key="1">
    <source>
        <dbReference type="ARBA" id="ARBA00022737"/>
    </source>
</evidence>
<dbReference type="AlphaFoldDB" id="A0A914UWI3"/>
<protein>
    <submittedName>
        <fullName evidence="6">K Homology domain-containing protein</fullName>
    </submittedName>
</protein>
<dbReference type="PROSITE" id="PS50084">
    <property type="entry name" value="KH_TYPE_1"/>
    <property type="match status" value="4"/>
</dbReference>
<sequence length="657" mass="70475">MHKLFIGNLSETVSLQELNDLLKEHQLRYIAVQLRDGLGLVFHGSRLKVEPTTTTTGKVVGGASSSSCKIANKRLPTDVDRDDLEQFVRAKRQSERFEKAGTRDRPRNATKLISQDAEAAVSRLDKPEYQGTIVKTDVFMERTGGSTRTGQQHRRTNPGGVGRSAPMGAGGDAFHGGHGAQAMGGQGRPPLAGQDMPLRMVVDAKFVGAIIGQGGANIREITKESKARCVVDVQRAVRDQSGNMEKVISIFGQPENCSKACIKVLEVVIREAEKENNGQTVEPELKLRAHNQLVGRLIGKGGATIKKIMEETSTTVFVSNEPSPGRAGGGDLPPPALFHHLAAVPPFYPSIGELNAFNMERTITIRGTLDAIAQAEERISAKLRQSYENDLANGANGVFPGAVPPHLVAPTMLPGADPFAGALGQTFPPHHALHAIGGVRGNHAQQPMTEVVHMWVPNNMVGALIGTKGVHIRNVMRITGAHIRIEGGAQGTQQAGAGAAATTTPASAPATTGAQSPAVNGGPKHEPGADDRHNDERLVTITGTDQQQYKAQFWIYQRVAEQGYHFFDEVRLCTEVSVPSKLVGRIIGKGGQNVRELQRVTGAQVKIPEDAAEGDTEETIVRVVGNFQASQAVQNRLRQLVQQYQSQQQQGGGGRSD</sequence>
<dbReference type="CDD" id="cd22401">
    <property type="entry name" value="KH-I_IGF2BP_rpt2"/>
    <property type="match status" value="1"/>
</dbReference>
<feature type="region of interest" description="Disordered" evidence="3">
    <location>
        <begin position="494"/>
        <end position="533"/>
    </location>
</feature>
<dbReference type="SUPFAM" id="SSF54791">
    <property type="entry name" value="Eukaryotic type KH-domain (KH-domain type I)"/>
    <property type="match status" value="4"/>
</dbReference>
<reference evidence="6" key="1">
    <citation type="submission" date="2022-11" db="UniProtKB">
        <authorList>
            <consortium name="WormBaseParasite"/>
        </authorList>
    </citation>
    <scope>IDENTIFICATION</scope>
</reference>
<organism evidence="5 6">
    <name type="scientific">Plectus sambesii</name>
    <dbReference type="NCBI Taxonomy" id="2011161"/>
    <lineage>
        <taxon>Eukaryota</taxon>
        <taxon>Metazoa</taxon>
        <taxon>Ecdysozoa</taxon>
        <taxon>Nematoda</taxon>
        <taxon>Chromadorea</taxon>
        <taxon>Plectida</taxon>
        <taxon>Plectina</taxon>
        <taxon>Plectoidea</taxon>
        <taxon>Plectidae</taxon>
        <taxon>Plectus</taxon>
    </lineage>
</organism>
<feature type="domain" description="K Homology" evidence="4">
    <location>
        <begin position="570"/>
        <end position="642"/>
    </location>
</feature>
<keyword evidence="5" id="KW-1185">Reference proteome</keyword>
<dbReference type="SUPFAM" id="SSF54928">
    <property type="entry name" value="RNA-binding domain, RBD"/>
    <property type="match status" value="1"/>
</dbReference>
<feature type="domain" description="K Homology" evidence="4">
    <location>
        <begin position="281"/>
        <end position="384"/>
    </location>
</feature>
<dbReference type="Gene3D" id="3.30.310.210">
    <property type="match status" value="1"/>
</dbReference>
<evidence type="ECO:0000259" key="4">
    <source>
        <dbReference type="SMART" id="SM00322"/>
    </source>
</evidence>
<evidence type="ECO:0000313" key="6">
    <source>
        <dbReference type="WBParaSite" id="PSAMB.scaffold12size138133.g184.t1"/>
    </source>
</evidence>
<dbReference type="Pfam" id="PF00013">
    <property type="entry name" value="KH_1"/>
    <property type="match status" value="4"/>
</dbReference>
<evidence type="ECO:0000313" key="5">
    <source>
        <dbReference type="Proteomes" id="UP000887566"/>
    </source>
</evidence>
<keyword evidence="1" id="KW-0677">Repeat</keyword>
<dbReference type="SMART" id="SM00322">
    <property type="entry name" value="KH"/>
    <property type="match status" value="4"/>
</dbReference>
<name>A0A914UWI3_9BILA</name>
<feature type="domain" description="K Homology" evidence="4">
    <location>
        <begin position="194"/>
        <end position="269"/>
    </location>
</feature>
<dbReference type="WBParaSite" id="PSAMB.scaffold12size138133.g184.t1">
    <property type="protein sequence ID" value="PSAMB.scaffold12size138133.g184.t1"/>
    <property type="gene ID" value="PSAMB.scaffold12size138133.g184"/>
</dbReference>
<dbReference type="InterPro" id="IPR004087">
    <property type="entry name" value="KH_dom"/>
</dbReference>
<feature type="compositionally biased region" description="Basic and acidic residues" evidence="3">
    <location>
        <begin position="523"/>
        <end position="533"/>
    </location>
</feature>
<feature type="domain" description="K Homology" evidence="4">
    <location>
        <begin position="448"/>
        <end position="560"/>
    </location>
</feature>
<accession>A0A914UWI3</accession>
<dbReference type="InterPro" id="IPR004088">
    <property type="entry name" value="KH_dom_type_1"/>
</dbReference>
<keyword evidence="2" id="KW-0694">RNA-binding</keyword>
<evidence type="ECO:0000256" key="2">
    <source>
        <dbReference type="PROSITE-ProRule" id="PRU00117"/>
    </source>
</evidence>
<dbReference type="PANTHER" id="PTHR10288">
    <property type="entry name" value="KH DOMAIN CONTAINING RNA BINDING PROTEIN"/>
    <property type="match status" value="1"/>
</dbReference>
<feature type="region of interest" description="Disordered" evidence="3">
    <location>
        <begin position="144"/>
        <end position="192"/>
    </location>
</feature>
<dbReference type="Gene3D" id="3.30.1370.10">
    <property type="entry name" value="K Homology domain, type 1"/>
    <property type="match status" value="2"/>
</dbReference>
<dbReference type="GO" id="GO:0003723">
    <property type="term" value="F:RNA binding"/>
    <property type="evidence" value="ECO:0007669"/>
    <property type="project" value="UniProtKB-UniRule"/>
</dbReference>
<dbReference type="Proteomes" id="UP000887566">
    <property type="component" value="Unplaced"/>
</dbReference>
<dbReference type="CDD" id="cd22403">
    <property type="entry name" value="KH-I_IGF2BP_rpt4"/>
    <property type="match status" value="1"/>
</dbReference>
<evidence type="ECO:0000256" key="3">
    <source>
        <dbReference type="SAM" id="MobiDB-lite"/>
    </source>
</evidence>
<dbReference type="InterPro" id="IPR036612">
    <property type="entry name" value="KH_dom_type_1_sf"/>
</dbReference>
<feature type="compositionally biased region" description="Low complexity" evidence="3">
    <location>
        <begin position="494"/>
        <end position="518"/>
    </location>
</feature>
<dbReference type="InterPro" id="IPR035979">
    <property type="entry name" value="RBD_domain_sf"/>
</dbReference>